<feature type="domain" description="Sigma-54 factor interaction" evidence="6">
    <location>
        <begin position="271"/>
        <end position="501"/>
    </location>
</feature>
<keyword evidence="10" id="KW-1185">Reference proteome</keyword>
<dbReference type="InterPro" id="IPR025662">
    <property type="entry name" value="Sigma_54_int_dom_ATP-bd_1"/>
</dbReference>
<dbReference type="AlphaFoldDB" id="A0A6I6JN92"/>
<dbReference type="Gene3D" id="3.40.50.300">
    <property type="entry name" value="P-loop containing nucleotide triphosphate hydrolases"/>
    <property type="match status" value="1"/>
</dbReference>
<keyword evidence="2" id="KW-0058">Aromatic hydrocarbons catabolism</keyword>
<dbReference type="SMART" id="SM00091">
    <property type="entry name" value="PAS"/>
    <property type="match status" value="2"/>
</dbReference>
<keyword evidence="3" id="KW-0067">ATP-binding</keyword>
<dbReference type="CDD" id="cd00130">
    <property type="entry name" value="PAS"/>
    <property type="match status" value="1"/>
</dbReference>
<dbReference type="KEGG" id="psel:GM415_15970"/>
<keyword evidence="5" id="KW-0175">Coiled coil</keyword>
<name>A0A6I6JN92_9BACT</name>
<dbReference type="InterPro" id="IPR058031">
    <property type="entry name" value="AAA_lid_NorR"/>
</dbReference>
<evidence type="ECO:0000259" key="7">
    <source>
        <dbReference type="PROSITE" id="PS50112"/>
    </source>
</evidence>
<dbReference type="InterPro" id="IPR000700">
    <property type="entry name" value="PAS-assoc_C"/>
</dbReference>
<dbReference type="Proteomes" id="UP000428328">
    <property type="component" value="Chromosome"/>
</dbReference>
<dbReference type="InterPro" id="IPR002078">
    <property type="entry name" value="Sigma_54_int"/>
</dbReference>
<dbReference type="GO" id="GO:0005524">
    <property type="term" value="F:ATP binding"/>
    <property type="evidence" value="ECO:0007669"/>
    <property type="project" value="UniProtKB-KW"/>
</dbReference>
<sequence>MKSCADLPSILDAVSYALVALDLNCHVLYLNKSATRFLQSRGRAVADYIGHPSDSLLPLATPKAREAMAGPDFQKGEGRIVAKGKELFYEITPLMIDNKLAGSVVSLQRPERYEELACNLETYQNMARQLQTIFQASSDGIWVTDGNGVILDINKASERLNAIDRESLIGTNVRDLLDKGIVDDAVTLHVMRSKRQRTIIQYIQSTGKQLLVTGTPAFDDKGELFLVVLNERDITDLNELRENLEEARRAQAKVQEELDGLTMLEFEHGGVVAESKSMREVLTTCLRLSKLESTTILLLGDSGTGKGLLARFIHKSGPYKQKPFISVNCAALPESLFEAELFGYEKGAFTGAVEAGRIGLIELAGEGTLFLDEVGELAPASQAKLLKCLDEREYLPLGAGKPKLLRCNIIAATNRDLDAMVQAKRFRKDLLYRLNTFSVSIPPLRMRPEDLFELVTLILRECNKKYETNKRITSKLLDRLQQYDFPGNVRELKGLLRKAVVMANGEVIDDFIIELLQSDTSLEESQSRETLIEAVDAVERKMLTKARATCSGTREMASLLGVSQPTIVRKLKKHGISPPRSNSLSE</sequence>
<dbReference type="InterPro" id="IPR000014">
    <property type="entry name" value="PAS"/>
</dbReference>
<evidence type="ECO:0000256" key="2">
    <source>
        <dbReference type="ARBA" id="ARBA00022797"/>
    </source>
</evidence>
<dbReference type="InterPro" id="IPR035965">
    <property type="entry name" value="PAS-like_dom_sf"/>
</dbReference>
<organism evidence="9 10">
    <name type="scientific">Pseudodesulfovibrio cashew</name>
    <dbReference type="NCBI Taxonomy" id="2678688"/>
    <lineage>
        <taxon>Bacteria</taxon>
        <taxon>Pseudomonadati</taxon>
        <taxon>Thermodesulfobacteriota</taxon>
        <taxon>Desulfovibrionia</taxon>
        <taxon>Desulfovibrionales</taxon>
        <taxon>Desulfovibrionaceae</taxon>
    </lineage>
</organism>
<evidence type="ECO:0000313" key="10">
    <source>
        <dbReference type="Proteomes" id="UP000428328"/>
    </source>
</evidence>
<dbReference type="PROSITE" id="PS50113">
    <property type="entry name" value="PAC"/>
    <property type="match status" value="1"/>
</dbReference>
<dbReference type="SUPFAM" id="SSF52540">
    <property type="entry name" value="P-loop containing nucleoside triphosphate hydrolases"/>
    <property type="match status" value="1"/>
</dbReference>
<evidence type="ECO:0000259" key="6">
    <source>
        <dbReference type="PROSITE" id="PS50045"/>
    </source>
</evidence>
<evidence type="ECO:0000256" key="5">
    <source>
        <dbReference type="SAM" id="Coils"/>
    </source>
</evidence>
<dbReference type="InterPro" id="IPR003593">
    <property type="entry name" value="AAA+_ATPase"/>
</dbReference>
<dbReference type="PROSITE" id="PS50045">
    <property type="entry name" value="SIGMA54_INTERACT_4"/>
    <property type="match status" value="1"/>
</dbReference>
<feature type="coiled-coil region" evidence="5">
    <location>
        <begin position="227"/>
        <end position="264"/>
    </location>
</feature>
<evidence type="ECO:0000313" key="9">
    <source>
        <dbReference type="EMBL" id="QGY41553.1"/>
    </source>
</evidence>
<dbReference type="Pfam" id="PF00158">
    <property type="entry name" value="Sigma54_activat"/>
    <property type="match status" value="1"/>
</dbReference>
<dbReference type="SMART" id="SM00382">
    <property type="entry name" value="AAA"/>
    <property type="match status" value="1"/>
</dbReference>
<proteinExistence type="predicted"/>
<dbReference type="SUPFAM" id="SSF55785">
    <property type="entry name" value="PYP-like sensor domain (PAS domain)"/>
    <property type="match status" value="2"/>
</dbReference>
<keyword evidence="1" id="KW-0547">Nucleotide-binding</keyword>
<feature type="domain" description="PAS" evidence="7">
    <location>
        <begin position="126"/>
        <end position="177"/>
    </location>
</feature>
<feature type="domain" description="PAC" evidence="8">
    <location>
        <begin position="196"/>
        <end position="246"/>
    </location>
</feature>
<dbReference type="InterPro" id="IPR030828">
    <property type="entry name" value="HTH_TyrR"/>
</dbReference>
<dbReference type="Pfam" id="PF18024">
    <property type="entry name" value="HTH_50"/>
    <property type="match status" value="1"/>
</dbReference>
<dbReference type="PROSITE" id="PS50112">
    <property type="entry name" value="PAS"/>
    <property type="match status" value="1"/>
</dbReference>
<dbReference type="Pfam" id="PF25601">
    <property type="entry name" value="AAA_lid_14"/>
    <property type="match status" value="1"/>
</dbReference>
<dbReference type="GO" id="GO:0006355">
    <property type="term" value="P:regulation of DNA-templated transcription"/>
    <property type="evidence" value="ECO:0007669"/>
    <property type="project" value="InterPro"/>
</dbReference>
<protein>
    <recommendedName>
        <fullName evidence="4">HTH-type transcriptional regulatory protein TyrR</fullName>
    </recommendedName>
</protein>
<dbReference type="PANTHER" id="PTHR32071">
    <property type="entry name" value="TRANSCRIPTIONAL REGULATORY PROTEIN"/>
    <property type="match status" value="1"/>
</dbReference>
<dbReference type="Gene3D" id="3.30.450.20">
    <property type="entry name" value="PAS domain"/>
    <property type="match status" value="2"/>
</dbReference>
<reference evidence="9 10" key="1">
    <citation type="submission" date="2019-11" db="EMBL/GenBank/DDBJ databases">
        <authorList>
            <person name="Zheng R.K."/>
            <person name="Sun C.M."/>
        </authorList>
    </citation>
    <scope>NUCLEOTIDE SEQUENCE [LARGE SCALE GENOMIC DNA]</scope>
    <source>
        <strain evidence="9 10">SRB007</strain>
    </source>
</reference>
<dbReference type="GO" id="GO:0003677">
    <property type="term" value="F:DNA binding"/>
    <property type="evidence" value="ECO:0007669"/>
    <property type="project" value="UniProtKB-KW"/>
</dbReference>
<evidence type="ECO:0000256" key="4">
    <source>
        <dbReference type="ARBA" id="ARBA00029500"/>
    </source>
</evidence>
<evidence type="ECO:0000256" key="1">
    <source>
        <dbReference type="ARBA" id="ARBA00022741"/>
    </source>
</evidence>
<dbReference type="NCBIfam" id="TIGR00229">
    <property type="entry name" value="sensory_box"/>
    <property type="match status" value="1"/>
</dbReference>
<dbReference type="Pfam" id="PF13426">
    <property type="entry name" value="PAS_9"/>
    <property type="match status" value="1"/>
</dbReference>
<dbReference type="InterPro" id="IPR027417">
    <property type="entry name" value="P-loop_NTPase"/>
</dbReference>
<dbReference type="FunFam" id="3.40.50.300:FF:000006">
    <property type="entry name" value="DNA-binding transcriptional regulator NtrC"/>
    <property type="match status" value="1"/>
</dbReference>
<dbReference type="InterPro" id="IPR009057">
    <property type="entry name" value="Homeodomain-like_sf"/>
</dbReference>
<evidence type="ECO:0000259" key="8">
    <source>
        <dbReference type="PROSITE" id="PS50113"/>
    </source>
</evidence>
<dbReference type="PROSITE" id="PS00675">
    <property type="entry name" value="SIGMA54_INTERACT_1"/>
    <property type="match status" value="1"/>
</dbReference>
<dbReference type="Gene3D" id="1.10.8.60">
    <property type="match status" value="1"/>
</dbReference>
<dbReference type="Gene3D" id="1.10.10.60">
    <property type="entry name" value="Homeodomain-like"/>
    <property type="match status" value="1"/>
</dbReference>
<accession>A0A6I6JN92</accession>
<gene>
    <name evidence="9" type="ORF">GM415_15970</name>
</gene>
<evidence type="ECO:0000256" key="3">
    <source>
        <dbReference type="ARBA" id="ARBA00022840"/>
    </source>
</evidence>
<dbReference type="RefSeq" id="WP_158949945.1">
    <property type="nucleotide sequence ID" value="NZ_CP046400.1"/>
</dbReference>
<dbReference type="CDD" id="cd00009">
    <property type="entry name" value="AAA"/>
    <property type="match status" value="1"/>
</dbReference>
<dbReference type="EMBL" id="CP046400">
    <property type="protein sequence ID" value="QGY41553.1"/>
    <property type="molecule type" value="Genomic_DNA"/>
</dbReference>
<dbReference type="SUPFAM" id="SSF46689">
    <property type="entry name" value="Homeodomain-like"/>
    <property type="match status" value="1"/>
</dbReference>